<keyword evidence="6" id="KW-0072">Autophagy</keyword>
<feature type="compositionally biased region" description="Low complexity" evidence="7">
    <location>
        <begin position="383"/>
        <end position="400"/>
    </location>
</feature>
<organism evidence="9 10">
    <name type="scientific">Cercospora berteroae</name>
    <dbReference type="NCBI Taxonomy" id="357750"/>
    <lineage>
        <taxon>Eukaryota</taxon>
        <taxon>Fungi</taxon>
        <taxon>Dikarya</taxon>
        <taxon>Ascomycota</taxon>
        <taxon>Pezizomycotina</taxon>
        <taxon>Dothideomycetes</taxon>
        <taxon>Dothideomycetidae</taxon>
        <taxon>Mycosphaerellales</taxon>
        <taxon>Mycosphaerellaceae</taxon>
        <taxon>Cercospora</taxon>
    </lineage>
</organism>
<evidence type="ECO:0000256" key="7">
    <source>
        <dbReference type="SAM" id="MobiDB-lite"/>
    </source>
</evidence>
<feature type="region of interest" description="Disordered" evidence="7">
    <location>
        <begin position="259"/>
        <end position="525"/>
    </location>
</feature>
<dbReference type="InterPro" id="IPR039362">
    <property type="entry name" value="ATG29_sf"/>
</dbReference>
<gene>
    <name evidence="9" type="ORF">CBER1_03679</name>
</gene>
<keyword evidence="10" id="KW-1185">Reference proteome</keyword>
<dbReference type="GO" id="GO:0000407">
    <property type="term" value="C:phagophore assembly site"/>
    <property type="evidence" value="ECO:0007669"/>
    <property type="project" value="UniProtKB-SubCell"/>
</dbReference>
<evidence type="ECO:0000256" key="6">
    <source>
        <dbReference type="ARBA" id="ARBA00023006"/>
    </source>
</evidence>
<feature type="compositionally biased region" description="Polar residues" evidence="7">
    <location>
        <begin position="209"/>
        <end position="230"/>
    </location>
</feature>
<evidence type="ECO:0000313" key="9">
    <source>
        <dbReference type="EMBL" id="PPJ60605.1"/>
    </source>
</evidence>
<name>A0A2S6CLJ2_9PEZI</name>
<dbReference type="InterPro" id="IPR040666">
    <property type="entry name" value="Atg29_N"/>
</dbReference>
<evidence type="ECO:0000259" key="8">
    <source>
        <dbReference type="Pfam" id="PF18388"/>
    </source>
</evidence>
<feature type="region of interest" description="Disordered" evidence="7">
    <location>
        <begin position="1"/>
        <end position="52"/>
    </location>
</feature>
<dbReference type="Gene3D" id="1.10.10.2570">
    <property type="match status" value="1"/>
</dbReference>
<evidence type="ECO:0000256" key="4">
    <source>
        <dbReference type="ARBA" id="ARBA00022448"/>
    </source>
</evidence>
<feature type="domain" description="Atg29 N-terminal" evidence="8">
    <location>
        <begin position="56"/>
        <end position="108"/>
    </location>
</feature>
<evidence type="ECO:0000256" key="1">
    <source>
        <dbReference type="ARBA" id="ARBA00004329"/>
    </source>
</evidence>
<evidence type="ECO:0000256" key="5">
    <source>
        <dbReference type="ARBA" id="ARBA00022927"/>
    </source>
</evidence>
<dbReference type="GO" id="GO:0000045">
    <property type="term" value="P:autophagosome assembly"/>
    <property type="evidence" value="ECO:0007669"/>
    <property type="project" value="InterPro"/>
</dbReference>
<dbReference type="OrthoDB" id="21072at2759"/>
<comment type="similarity">
    <text evidence="2">Belongs to the ATG29 family.</text>
</comment>
<feature type="region of interest" description="Disordered" evidence="7">
    <location>
        <begin position="135"/>
        <end position="246"/>
    </location>
</feature>
<protein>
    <recommendedName>
        <fullName evidence="3">Autophagy-related protein 29</fullName>
    </recommendedName>
</protein>
<reference evidence="10" key="1">
    <citation type="journal article" date="2017" name="bioRxiv">
        <title>Conservation of a gene cluster reveals novel cercosporin biosynthetic mechanisms and extends production to the genus Colletotrichum.</title>
        <authorList>
            <person name="de Jonge R."/>
            <person name="Ebert M.K."/>
            <person name="Huitt-Roehl C.R."/>
            <person name="Pal P."/>
            <person name="Suttle J.C."/>
            <person name="Spanner R.E."/>
            <person name="Neubauer J.D."/>
            <person name="Jurick W.M.II."/>
            <person name="Stott K.A."/>
            <person name="Secor G.A."/>
            <person name="Thomma B.P.H.J."/>
            <person name="Van de Peer Y."/>
            <person name="Townsend C.A."/>
            <person name="Bolton M.D."/>
        </authorList>
    </citation>
    <scope>NUCLEOTIDE SEQUENCE [LARGE SCALE GENOMIC DNA]</scope>
    <source>
        <strain evidence="10">CBS538.71</strain>
    </source>
</reference>
<comment type="caution">
    <text evidence="9">The sequence shown here is derived from an EMBL/GenBank/DDBJ whole genome shotgun (WGS) entry which is preliminary data.</text>
</comment>
<feature type="compositionally biased region" description="Basic and acidic residues" evidence="7">
    <location>
        <begin position="158"/>
        <end position="168"/>
    </location>
</feature>
<feature type="compositionally biased region" description="Gly residues" evidence="7">
    <location>
        <begin position="135"/>
        <end position="157"/>
    </location>
</feature>
<dbReference type="STRING" id="357750.A0A2S6CLJ2"/>
<dbReference type="Proteomes" id="UP000237631">
    <property type="component" value="Unassembled WGS sequence"/>
</dbReference>
<keyword evidence="5" id="KW-0653">Protein transport</keyword>
<dbReference type="EMBL" id="PNEN01000233">
    <property type="protein sequence ID" value="PPJ60605.1"/>
    <property type="molecule type" value="Genomic_DNA"/>
</dbReference>
<sequence>MSPSSSAAAMPSHVRNRGSSNATPVPDASIKPSRKSSRPGSPAGPFQDPSVPAPNYTVFIRLPFNRGEFRDPAPTYWTAAKDRQLWKLISKSHSGDLDWEGLSQDFDVELNFLLMQAAWLSERHMERMRRQMTRVGGGTAGEGGAGSGIASSSGGGVKMERTASRESKLQSGSTTTAARRGSPSFPISSEVPASPITDEPRSGLPPISRTPSSATVTQSKVTGSRQQQPRSRALRGSSGSTRKVPVAAVAADIVASSKHEHYEDALEHEGRSDSDSGDEPLSALARSQAFRRPPPGKKAKSTLSDLASEGDDDRDDDDDDDDDDASSNGGYLPFAAASKPDPAATLRIGSPKRKPAQPAAISTTNTTATSSNPRSRPPREPPARSNTNPESSQSSTHSSSIAPGPAPSKMTRQPSQLSSAPSSSDNPSQENPRRASYDSASPALRPAHPLSPRQRAQLASLSPRSRKDGSEGSPSMGSSFSDLDDTSVTQSALEEALLSNMRAQGGSTMASRMSSLRDALGRRGG</sequence>
<feature type="compositionally biased region" description="Acidic residues" evidence="7">
    <location>
        <begin position="308"/>
        <end position="325"/>
    </location>
</feature>
<comment type="subcellular location">
    <subcellularLocation>
        <location evidence="1">Preautophagosomal structure</location>
    </subcellularLocation>
</comment>
<dbReference type="PANTHER" id="PTHR40012:SF1">
    <property type="entry name" value="AUTOPHAGY-RELATED PROTEIN 29"/>
    <property type="match status" value="1"/>
</dbReference>
<proteinExistence type="inferred from homology"/>
<evidence type="ECO:0000256" key="2">
    <source>
        <dbReference type="ARBA" id="ARBA00010082"/>
    </source>
</evidence>
<feature type="compositionally biased region" description="Basic and acidic residues" evidence="7">
    <location>
        <begin position="259"/>
        <end position="274"/>
    </location>
</feature>
<evidence type="ECO:0000313" key="10">
    <source>
        <dbReference type="Proteomes" id="UP000237631"/>
    </source>
</evidence>
<evidence type="ECO:0000256" key="3">
    <source>
        <dbReference type="ARBA" id="ARBA00013784"/>
    </source>
</evidence>
<feature type="compositionally biased region" description="Low complexity" evidence="7">
    <location>
        <begin position="358"/>
        <end position="374"/>
    </location>
</feature>
<feature type="compositionally biased region" description="Polar residues" evidence="7">
    <location>
        <begin position="501"/>
        <end position="514"/>
    </location>
</feature>
<feature type="compositionally biased region" description="Low complexity" evidence="7">
    <location>
        <begin position="471"/>
        <end position="481"/>
    </location>
</feature>
<dbReference type="GO" id="GO:0015031">
    <property type="term" value="P:protein transport"/>
    <property type="evidence" value="ECO:0007669"/>
    <property type="project" value="UniProtKB-KW"/>
</dbReference>
<feature type="compositionally biased region" description="Low complexity" evidence="7">
    <location>
        <begin position="1"/>
        <end position="12"/>
    </location>
</feature>
<dbReference type="Pfam" id="PF18388">
    <property type="entry name" value="ATG29_N"/>
    <property type="match status" value="1"/>
</dbReference>
<dbReference type="InterPro" id="IPR039113">
    <property type="entry name" value="ATG29"/>
</dbReference>
<dbReference type="AlphaFoldDB" id="A0A2S6CLJ2"/>
<feature type="compositionally biased region" description="Low complexity" evidence="7">
    <location>
        <begin position="413"/>
        <end position="429"/>
    </location>
</feature>
<accession>A0A2S6CLJ2</accession>
<keyword evidence="4" id="KW-0813">Transport</keyword>
<dbReference type="PANTHER" id="PTHR40012">
    <property type="entry name" value="AUTOPHAGY-RELATED PROTEIN 29"/>
    <property type="match status" value="1"/>
</dbReference>